<feature type="transmembrane region" description="Helical" evidence="4">
    <location>
        <begin position="9"/>
        <end position="30"/>
    </location>
</feature>
<sequence length="254" mass="28093">MLIKMIRRTIYGITAISLMVLLALGGFFLYQKFRKPTPDEFVKSCRHGDLREVKRGIRKGCDPDARALWGWRNDIEGESALTAAAESGQTEVINMLLDHGAGVNRLDGFGRPAVVAAVRSGKLGVVRLLVARGADASMAGQDGISALHMAAALGHIEIMRYLLDSELSIDAQSKSKNSPLLSAVYTGQVESVDFLLSKGADKSVRNTSRKTALEETELQLAQFERYYQEKDWDEDDYKASILPYQKIKQLLQAE</sequence>
<dbReference type="EMBL" id="AP026866">
    <property type="protein sequence ID" value="BDS06233.1"/>
    <property type="molecule type" value="Genomic_DNA"/>
</dbReference>
<dbReference type="Pfam" id="PF13637">
    <property type="entry name" value="Ank_4"/>
    <property type="match status" value="1"/>
</dbReference>
<dbReference type="InterPro" id="IPR002110">
    <property type="entry name" value="Ankyrin_rpt"/>
</dbReference>
<dbReference type="Pfam" id="PF12796">
    <property type="entry name" value="Ank_2"/>
    <property type="match status" value="1"/>
</dbReference>
<evidence type="ECO:0008006" key="6">
    <source>
        <dbReference type="Google" id="ProtNLM"/>
    </source>
</evidence>
<evidence type="ECO:0000256" key="4">
    <source>
        <dbReference type="SAM" id="Phobius"/>
    </source>
</evidence>
<feature type="repeat" description="ANK" evidence="3">
    <location>
        <begin position="76"/>
        <end position="108"/>
    </location>
</feature>
<feature type="repeat" description="ANK" evidence="3">
    <location>
        <begin position="109"/>
        <end position="141"/>
    </location>
</feature>
<evidence type="ECO:0000256" key="2">
    <source>
        <dbReference type="ARBA" id="ARBA00023043"/>
    </source>
</evidence>
<organism evidence="5">
    <name type="scientific">Oceaniferula spumae</name>
    <dbReference type="NCBI Taxonomy" id="2979115"/>
    <lineage>
        <taxon>Bacteria</taxon>
        <taxon>Pseudomonadati</taxon>
        <taxon>Verrucomicrobiota</taxon>
        <taxon>Verrucomicrobiia</taxon>
        <taxon>Verrucomicrobiales</taxon>
        <taxon>Verrucomicrobiaceae</taxon>
        <taxon>Oceaniferula</taxon>
    </lineage>
</organism>
<keyword evidence="1" id="KW-0677">Repeat</keyword>
<dbReference type="PANTHER" id="PTHR24173:SF74">
    <property type="entry name" value="ANKYRIN REPEAT DOMAIN-CONTAINING PROTEIN 16"/>
    <property type="match status" value="1"/>
</dbReference>
<dbReference type="PROSITE" id="PS50088">
    <property type="entry name" value="ANK_REPEAT"/>
    <property type="match status" value="4"/>
</dbReference>
<keyword evidence="4" id="KW-0472">Membrane</keyword>
<dbReference type="PANTHER" id="PTHR24173">
    <property type="entry name" value="ANKYRIN REPEAT CONTAINING"/>
    <property type="match status" value="1"/>
</dbReference>
<dbReference type="SMART" id="SM00248">
    <property type="entry name" value="ANK"/>
    <property type="match status" value="4"/>
</dbReference>
<dbReference type="PROSITE" id="PS50297">
    <property type="entry name" value="ANK_REP_REGION"/>
    <property type="match status" value="3"/>
</dbReference>
<evidence type="ECO:0000313" key="5">
    <source>
        <dbReference type="EMBL" id="BDS06233.1"/>
    </source>
</evidence>
<dbReference type="InterPro" id="IPR036770">
    <property type="entry name" value="Ankyrin_rpt-contain_sf"/>
</dbReference>
<dbReference type="PRINTS" id="PR01415">
    <property type="entry name" value="ANKYRIN"/>
</dbReference>
<proteinExistence type="predicted"/>
<feature type="repeat" description="ANK" evidence="3">
    <location>
        <begin position="142"/>
        <end position="174"/>
    </location>
</feature>
<keyword evidence="4" id="KW-0812">Transmembrane</keyword>
<feature type="repeat" description="ANK" evidence="3">
    <location>
        <begin position="175"/>
        <end position="207"/>
    </location>
</feature>
<accession>A0AAT9FJP0</accession>
<gene>
    <name evidence="5" type="ORF">NT6N_12730</name>
</gene>
<evidence type="ECO:0000256" key="1">
    <source>
        <dbReference type="ARBA" id="ARBA00022737"/>
    </source>
</evidence>
<name>A0AAT9FJP0_9BACT</name>
<dbReference type="Gene3D" id="1.25.40.20">
    <property type="entry name" value="Ankyrin repeat-containing domain"/>
    <property type="match status" value="2"/>
</dbReference>
<dbReference type="SUPFAM" id="SSF48403">
    <property type="entry name" value="Ankyrin repeat"/>
    <property type="match status" value="1"/>
</dbReference>
<keyword evidence="2 3" id="KW-0040">ANK repeat</keyword>
<evidence type="ECO:0000256" key="3">
    <source>
        <dbReference type="PROSITE-ProRule" id="PRU00023"/>
    </source>
</evidence>
<dbReference type="AlphaFoldDB" id="A0AAT9FJP0"/>
<protein>
    <recommendedName>
        <fullName evidence="6">Ankyrin repeat domain-containing protein</fullName>
    </recommendedName>
</protein>
<dbReference type="KEGG" id="osu:NT6N_12730"/>
<reference evidence="5" key="1">
    <citation type="submission" date="2024-07" db="EMBL/GenBank/DDBJ databases">
        <title>Complete genome sequence of Verrucomicrobiaceae bacterium NT6N.</title>
        <authorList>
            <person name="Huang C."/>
            <person name="Takami H."/>
            <person name="Hamasaki K."/>
        </authorList>
    </citation>
    <scope>NUCLEOTIDE SEQUENCE</scope>
    <source>
        <strain evidence="5">NT6N</strain>
    </source>
</reference>
<keyword evidence="4" id="KW-1133">Transmembrane helix</keyword>